<dbReference type="NCBIfam" id="TIGR03445">
    <property type="entry name" value="mycothiol_MshB"/>
    <property type="match status" value="1"/>
</dbReference>
<evidence type="ECO:0000256" key="2">
    <source>
        <dbReference type="ARBA" id="ARBA00022801"/>
    </source>
</evidence>
<keyword evidence="2 4" id="KW-0378">Hydrolase</keyword>
<dbReference type="EMBL" id="CP024985">
    <property type="protein sequence ID" value="ATZ24656.1"/>
    <property type="molecule type" value="Genomic_DNA"/>
</dbReference>
<feature type="binding site" evidence="4">
    <location>
        <position position="15"/>
    </location>
    <ligand>
        <name>Zn(2+)</name>
        <dbReference type="ChEBI" id="CHEBI:29105"/>
    </ligand>
</feature>
<sequence length="305" mass="32323">MNGLPARRLLLVHAHPDDESINNGVTMAKYAAEGAHVALVTCTLGEEGEVIPADLAHLAPDRDDTLGPFRVGELAAAMKELGVTDHRFLGGAGRYRDSGMMGAPQNTRPGAFWSADPDEAAGYLVEVIRELRPQVLVTYDPDGGYGHPDHIQAHRVATRAAELAADPAWRPDLGPAHAVAKLYWNRVPRSVVDEGFARLRATGASFPGVAGPQDVPGVVDDERITAEIGDDDDDTGGGGGRPWAAAKAAAMRAHVTQIALDGPFFALSNDLAQPLFVREYYELAAGEPGAPAGTRERDLFAGVRA</sequence>
<protein>
    <recommendedName>
        <fullName evidence="4">1D-myo-inositol 2-acetamido-2-deoxy-alpha-D-glucopyranoside deacetylase</fullName>
        <shortName evidence="4">GlcNAc-Ins deacetylase</shortName>
        <ecNumber evidence="4">3.5.1.103</ecNumber>
    </recommendedName>
    <alternativeName>
        <fullName evidence="4">N-acetyl-1-D-myo-inositol-2-amino-2-deoxy-alpha-D-glucopyranoside deacetylase</fullName>
    </alternativeName>
</protein>
<dbReference type="PANTHER" id="PTHR12993">
    <property type="entry name" value="N-ACETYLGLUCOSAMINYL-PHOSPHATIDYLINOSITOL DE-N-ACETYLASE-RELATED"/>
    <property type="match status" value="1"/>
</dbReference>
<gene>
    <name evidence="5" type="primary">mshB2</name>
    <name evidence="4" type="synonym">mshB</name>
    <name evidence="5" type="ORF">SLAV_14000</name>
</gene>
<comment type="similarity">
    <text evidence="4">Belongs to the MshB deacetylase family.</text>
</comment>
<keyword evidence="6" id="KW-1185">Reference proteome</keyword>
<comment type="cofactor">
    <cofactor evidence="4">
        <name>Zn(2+)</name>
        <dbReference type="ChEBI" id="CHEBI:29105"/>
    </cofactor>
    <text evidence="4">Binds 1 zinc ion per subunit.</text>
</comment>
<dbReference type="Gene3D" id="3.40.50.10320">
    <property type="entry name" value="LmbE-like"/>
    <property type="match status" value="1"/>
</dbReference>
<dbReference type="RefSeq" id="WP_030226070.1">
    <property type="nucleotide sequence ID" value="NZ_CP024985.1"/>
</dbReference>
<dbReference type="EC" id="3.5.1.103" evidence="4"/>
<dbReference type="SUPFAM" id="SSF102588">
    <property type="entry name" value="LmbE-like"/>
    <property type="match status" value="1"/>
</dbReference>
<comment type="function">
    <text evidence="4">Catalyzes the deacetylation of 1D-myo-inositol 2-acetamido-2-deoxy-alpha-D-glucopyranoside (GlcNAc-Ins) in the mycothiol biosynthesis pathway.</text>
</comment>
<dbReference type="AlphaFoldDB" id="A0A2K8PD42"/>
<dbReference type="Proteomes" id="UP000231791">
    <property type="component" value="Chromosome"/>
</dbReference>
<dbReference type="InterPro" id="IPR017810">
    <property type="entry name" value="Mycothiol_biosynthesis_MshB"/>
</dbReference>
<evidence type="ECO:0000313" key="5">
    <source>
        <dbReference type="EMBL" id="ATZ24656.1"/>
    </source>
</evidence>
<accession>A0A2K8PD42</accession>
<dbReference type="HAMAP" id="MF_01696">
    <property type="entry name" value="MshB"/>
    <property type="match status" value="1"/>
</dbReference>
<feature type="binding site" evidence="4">
    <location>
        <position position="150"/>
    </location>
    <ligand>
        <name>Zn(2+)</name>
        <dbReference type="ChEBI" id="CHEBI:29105"/>
    </ligand>
</feature>
<dbReference type="OrthoDB" id="158614at2"/>
<proteinExistence type="inferred from homology"/>
<dbReference type="InterPro" id="IPR003737">
    <property type="entry name" value="GlcNAc_PI_deacetylase-related"/>
</dbReference>
<evidence type="ECO:0000256" key="4">
    <source>
        <dbReference type="HAMAP-Rule" id="MF_01696"/>
    </source>
</evidence>
<dbReference type="GO" id="GO:0008270">
    <property type="term" value="F:zinc ion binding"/>
    <property type="evidence" value="ECO:0007669"/>
    <property type="project" value="UniProtKB-UniRule"/>
</dbReference>
<dbReference type="PANTHER" id="PTHR12993:SF26">
    <property type="entry name" value="1D-MYO-INOSITOL 2-ACETAMIDO-2-DEOXY-ALPHA-D-GLUCOPYRANOSIDE DEACETYLASE"/>
    <property type="match status" value="1"/>
</dbReference>
<keyword evidence="3 4" id="KW-0862">Zinc</keyword>
<dbReference type="KEGG" id="slx:SLAV_14000"/>
<dbReference type="Pfam" id="PF02585">
    <property type="entry name" value="PIG-L"/>
    <property type="match status" value="1"/>
</dbReference>
<evidence type="ECO:0000256" key="1">
    <source>
        <dbReference type="ARBA" id="ARBA00022723"/>
    </source>
</evidence>
<reference evidence="5 6" key="1">
    <citation type="submission" date="2017-11" db="EMBL/GenBank/DDBJ databases">
        <title>Complete genome sequence of Streptomyces lavendulae subsp. lavendulae CCM 3239 (formerly 'Streptomyces aureofaciens CCM 3239'), the producer of the angucycline-type antibiotic auricin.</title>
        <authorList>
            <person name="Busche T."/>
            <person name="Novakova R."/>
            <person name="Al'Dilaimi A."/>
            <person name="Homerova D."/>
            <person name="Feckova L."/>
            <person name="Rezuchova B."/>
            <person name="Mingyar E."/>
            <person name="Csolleiova D."/>
            <person name="Bekeova C."/>
            <person name="Winkler A."/>
            <person name="Sevcikova B."/>
            <person name="Kalinowski J."/>
            <person name="Kormanec J."/>
            <person name="Ruckert C."/>
        </authorList>
    </citation>
    <scope>NUCLEOTIDE SEQUENCE [LARGE SCALE GENOMIC DNA]</scope>
    <source>
        <strain evidence="5 6">CCM 3239</strain>
    </source>
</reference>
<dbReference type="InterPro" id="IPR024078">
    <property type="entry name" value="LmbE-like_dom_sf"/>
</dbReference>
<dbReference type="GO" id="GO:0035595">
    <property type="term" value="F:N-acetylglucosaminylinositol deacetylase activity"/>
    <property type="evidence" value="ECO:0007669"/>
    <property type="project" value="UniProtKB-EC"/>
</dbReference>
<feature type="binding site" evidence="4">
    <location>
        <position position="18"/>
    </location>
    <ligand>
        <name>Zn(2+)</name>
        <dbReference type="ChEBI" id="CHEBI:29105"/>
    </ligand>
</feature>
<evidence type="ECO:0000313" key="6">
    <source>
        <dbReference type="Proteomes" id="UP000231791"/>
    </source>
</evidence>
<organism evidence="5 6">
    <name type="scientific">Streptomyces lavendulae subsp. lavendulae</name>
    <dbReference type="NCBI Taxonomy" id="58340"/>
    <lineage>
        <taxon>Bacteria</taxon>
        <taxon>Bacillati</taxon>
        <taxon>Actinomycetota</taxon>
        <taxon>Actinomycetes</taxon>
        <taxon>Kitasatosporales</taxon>
        <taxon>Streptomycetaceae</taxon>
        <taxon>Streptomyces</taxon>
    </lineage>
</organism>
<name>A0A2K8PD42_STRLA</name>
<keyword evidence="1 4" id="KW-0479">Metal-binding</keyword>
<dbReference type="GeneID" id="49383855"/>
<evidence type="ECO:0000256" key="3">
    <source>
        <dbReference type="ARBA" id="ARBA00022833"/>
    </source>
</evidence>
<comment type="catalytic activity">
    <reaction evidence="4">
        <text>1D-myo-inositol 2-acetamido-2-deoxy-alpha-D-glucopyranoside + H2O = 1D-myo-inositol 2-amino-2-deoxy-alpha-D-glucopyranoside + acetate</text>
        <dbReference type="Rhea" id="RHEA:26180"/>
        <dbReference type="ChEBI" id="CHEBI:15377"/>
        <dbReference type="ChEBI" id="CHEBI:30089"/>
        <dbReference type="ChEBI" id="CHEBI:52442"/>
        <dbReference type="ChEBI" id="CHEBI:58886"/>
        <dbReference type="EC" id="3.5.1.103"/>
    </reaction>
</comment>
<dbReference type="GO" id="GO:0010125">
    <property type="term" value="P:mycothiol biosynthetic process"/>
    <property type="evidence" value="ECO:0007669"/>
    <property type="project" value="UniProtKB-UniRule"/>
</dbReference>